<protein>
    <submittedName>
        <fullName evidence="9">SSS family solute:Na+ symporter</fullName>
    </submittedName>
</protein>
<feature type="transmembrane region" description="Helical" evidence="8">
    <location>
        <begin position="389"/>
        <end position="411"/>
    </location>
</feature>
<dbReference type="OrthoDB" id="9814523at2"/>
<evidence type="ECO:0000256" key="8">
    <source>
        <dbReference type="SAM" id="Phobius"/>
    </source>
</evidence>
<feature type="transmembrane region" description="Helical" evidence="8">
    <location>
        <begin position="225"/>
        <end position="248"/>
    </location>
</feature>
<feature type="transmembrane region" description="Helical" evidence="8">
    <location>
        <begin position="160"/>
        <end position="179"/>
    </location>
</feature>
<keyword evidence="3" id="KW-0813">Transport</keyword>
<sequence length="472" mass="50815">MHIIDLIIIVLYFTIMLFIGFWFHKKNNNTEDYFVGSRKMTRWHLGLSVVATDVGGGFSIGLGGLGFVMGLSGSWILFTGLIGAWLTAVILIPKVHKTGVKNGLQTFPEILKYNYGKTVALAAAVISAIGYMGFTASQVLAGAKLTSATFVAVDMTEAVIIMGAIAVVYTALGGIKAVIYTDTAQWIILLSGLSLVGVPFALHSLGGWEAAKVFLTTEMLQLTNVKFTTIINWAFSIIPIWFIGMTLYQRIFAAKSAKEAKRAWYIAGVFEYPFMAFLGVFLGMLAKAAFSAGIIPEAEMAMADNESAMPLMLKHVLPIGALGLIMAAYFSAILSTADSCLMAASGNISRDLFNYKKSKNALKVAQWMTLVIGIAAISVALYIPSVLDLMLLSYAFMVCGLVAPVLGFIIYKKPSPIAAIAAMITGSSTLVIIQISGIKLPYELDAVVPGLLLSLLVMFVIQTFKPEKEVSI</sequence>
<dbReference type="CDD" id="cd10322">
    <property type="entry name" value="SLC5sbd"/>
    <property type="match status" value="1"/>
</dbReference>
<dbReference type="GO" id="GO:0022857">
    <property type="term" value="F:transmembrane transporter activity"/>
    <property type="evidence" value="ECO:0007669"/>
    <property type="project" value="InterPro"/>
</dbReference>
<dbReference type="AlphaFoldDB" id="A0A4R2GJZ4"/>
<dbReference type="Pfam" id="PF00474">
    <property type="entry name" value="SSF"/>
    <property type="match status" value="1"/>
</dbReference>
<feature type="transmembrane region" description="Helical" evidence="8">
    <location>
        <begin position="269"/>
        <end position="295"/>
    </location>
</feature>
<feature type="transmembrane region" description="Helical" evidence="8">
    <location>
        <begin position="446"/>
        <end position="464"/>
    </location>
</feature>
<dbReference type="Gene3D" id="1.20.1730.10">
    <property type="entry name" value="Sodium/glucose cotransporter"/>
    <property type="match status" value="1"/>
</dbReference>
<feature type="transmembrane region" description="Helical" evidence="8">
    <location>
        <begin position="364"/>
        <end position="383"/>
    </location>
</feature>
<reference evidence="9 10" key="1">
    <citation type="submission" date="2019-03" db="EMBL/GenBank/DDBJ databases">
        <title>Genomic Encyclopedia of Type Strains, Phase IV (KMG-IV): sequencing the most valuable type-strain genomes for metagenomic binning, comparative biology and taxonomic classification.</title>
        <authorList>
            <person name="Goeker M."/>
        </authorList>
    </citation>
    <scope>NUCLEOTIDE SEQUENCE [LARGE SCALE GENOMIC DNA]</scope>
    <source>
        <strain evidence="9 10">DSM 24179</strain>
    </source>
</reference>
<feature type="transmembrane region" description="Helical" evidence="8">
    <location>
        <begin position="6"/>
        <end position="24"/>
    </location>
</feature>
<gene>
    <name evidence="9" type="ORF">EV194_10485</name>
</gene>
<feature type="transmembrane region" description="Helical" evidence="8">
    <location>
        <begin position="315"/>
        <end position="344"/>
    </location>
</feature>
<dbReference type="InterPro" id="IPR050277">
    <property type="entry name" value="Sodium:Solute_Symporter"/>
</dbReference>
<evidence type="ECO:0000313" key="10">
    <source>
        <dbReference type="Proteomes" id="UP000295221"/>
    </source>
</evidence>
<evidence type="ECO:0000313" key="9">
    <source>
        <dbReference type="EMBL" id="TCO08774.1"/>
    </source>
</evidence>
<accession>A0A4R2GJZ4</accession>
<dbReference type="EMBL" id="SLWK01000004">
    <property type="protein sequence ID" value="TCO08774.1"/>
    <property type="molecule type" value="Genomic_DNA"/>
</dbReference>
<keyword evidence="10" id="KW-1185">Reference proteome</keyword>
<dbReference type="InterPro" id="IPR038377">
    <property type="entry name" value="Na/Glc_symporter_sf"/>
</dbReference>
<evidence type="ECO:0000256" key="6">
    <source>
        <dbReference type="ARBA" id="ARBA00023136"/>
    </source>
</evidence>
<evidence type="ECO:0000256" key="4">
    <source>
        <dbReference type="ARBA" id="ARBA00022692"/>
    </source>
</evidence>
<dbReference type="GO" id="GO:0005886">
    <property type="term" value="C:plasma membrane"/>
    <property type="evidence" value="ECO:0007669"/>
    <property type="project" value="TreeGrafter"/>
</dbReference>
<feature type="transmembrane region" description="Helical" evidence="8">
    <location>
        <begin position="75"/>
        <end position="92"/>
    </location>
</feature>
<evidence type="ECO:0000256" key="7">
    <source>
        <dbReference type="RuleBase" id="RU362091"/>
    </source>
</evidence>
<feature type="transmembrane region" description="Helical" evidence="8">
    <location>
        <begin position="186"/>
        <end position="205"/>
    </location>
</feature>
<keyword evidence="5 8" id="KW-1133">Transmembrane helix</keyword>
<evidence type="ECO:0000256" key="1">
    <source>
        <dbReference type="ARBA" id="ARBA00004141"/>
    </source>
</evidence>
<dbReference type="PROSITE" id="PS50283">
    <property type="entry name" value="NA_SOLUT_SYMP_3"/>
    <property type="match status" value="1"/>
</dbReference>
<dbReference type="Proteomes" id="UP000295221">
    <property type="component" value="Unassembled WGS sequence"/>
</dbReference>
<comment type="caution">
    <text evidence="9">The sequence shown here is derived from an EMBL/GenBank/DDBJ whole genome shotgun (WGS) entry which is preliminary data.</text>
</comment>
<comment type="subcellular location">
    <subcellularLocation>
        <location evidence="1">Membrane</location>
        <topology evidence="1">Multi-pass membrane protein</topology>
    </subcellularLocation>
</comment>
<evidence type="ECO:0000256" key="2">
    <source>
        <dbReference type="ARBA" id="ARBA00006434"/>
    </source>
</evidence>
<name>A0A4R2GJZ4_9BACT</name>
<evidence type="ECO:0000256" key="5">
    <source>
        <dbReference type="ARBA" id="ARBA00022989"/>
    </source>
</evidence>
<keyword evidence="4 8" id="KW-0812">Transmembrane</keyword>
<dbReference type="PANTHER" id="PTHR48086:SF7">
    <property type="entry name" value="SODIUM-SOLUTE SYMPORTER-RELATED"/>
    <property type="match status" value="1"/>
</dbReference>
<feature type="transmembrane region" description="Helical" evidence="8">
    <location>
        <begin position="45"/>
        <end position="69"/>
    </location>
</feature>
<feature type="transmembrane region" description="Helical" evidence="8">
    <location>
        <begin position="418"/>
        <end position="440"/>
    </location>
</feature>
<keyword evidence="6 8" id="KW-0472">Membrane</keyword>
<organism evidence="9 10">
    <name type="scientific">Natronoflexus pectinivorans</name>
    <dbReference type="NCBI Taxonomy" id="682526"/>
    <lineage>
        <taxon>Bacteria</taxon>
        <taxon>Pseudomonadati</taxon>
        <taxon>Bacteroidota</taxon>
        <taxon>Bacteroidia</taxon>
        <taxon>Marinilabiliales</taxon>
        <taxon>Marinilabiliaceae</taxon>
        <taxon>Natronoflexus</taxon>
    </lineage>
</organism>
<proteinExistence type="inferred from homology"/>
<feature type="transmembrane region" description="Helical" evidence="8">
    <location>
        <begin position="119"/>
        <end position="140"/>
    </location>
</feature>
<evidence type="ECO:0000256" key="3">
    <source>
        <dbReference type="ARBA" id="ARBA00022448"/>
    </source>
</evidence>
<dbReference type="InterPro" id="IPR001734">
    <property type="entry name" value="Na/solute_symporter"/>
</dbReference>
<comment type="similarity">
    <text evidence="2 7">Belongs to the sodium:solute symporter (SSF) (TC 2.A.21) family.</text>
</comment>
<dbReference type="PANTHER" id="PTHR48086">
    <property type="entry name" value="SODIUM/PROLINE SYMPORTER-RELATED"/>
    <property type="match status" value="1"/>
</dbReference>